<dbReference type="InterPro" id="IPR030678">
    <property type="entry name" value="Peptide/Ni-bd"/>
</dbReference>
<reference evidence="6 7" key="1">
    <citation type="submission" date="2023-07" db="EMBL/GenBank/DDBJ databases">
        <title>Genomic Encyclopedia of Type Strains, Phase IV (KMG-IV): sequencing the most valuable type-strain genomes for metagenomic binning, comparative biology and taxonomic classification.</title>
        <authorList>
            <person name="Goeker M."/>
        </authorList>
    </citation>
    <scope>NUCLEOTIDE SEQUENCE [LARGE SCALE GENOMIC DNA]</scope>
    <source>
        <strain evidence="6 7">DSM 22616</strain>
    </source>
</reference>
<feature type="signal peptide" evidence="4">
    <location>
        <begin position="1"/>
        <end position="26"/>
    </location>
</feature>
<name>A0ABU0AY58_9FIRM</name>
<keyword evidence="7" id="KW-1185">Reference proteome</keyword>
<dbReference type="SUPFAM" id="SSF53850">
    <property type="entry name" value="Periplasmic binding protein-like II"/>
    <property type="match status" value="1"/>
</dbReference>
<keyword evidence="3 4" id="KW-0732">Signal</keyword>
<dbReference type="PIRSF" id="PIRSF002741">
    <property type="entry name" value="MppA"/>
    <property type="match status" value="1"/>
</dbReference>
<feature type="domain" description="Solute-binding protein family 5" evidence="5">
    <location>
        <begin position="113"/>
        <end position="503"/>
    </location>
</feature>
<gene>
    <name evidence="6" type="ORF">J2S72_001368</name>
</gene>
<organism evidence="6 7">
    <name type="scientific">Peptoniphilus koenoeneniae</name>
    <dbReference type="NCBI Taxonomy" id="507751"/>
    <lineage>
        <taxon>Bacteria</taxon>
        <taxon>Bacillati</taxon>
        <taxon>Bacillota</taxon>
        <taxon>Tissierellia</taxon>
        <taxon>Tissierellales</taxon>
        <taxon>Peptoniphilaceae</taxon>
        <taxon>Peptoniphilus</taxon>
    </lineage>
</organism>
<dbReference type="Proteomes" id="UP001236559">
    <property type="component" value="Unassembled WGS sequence"/>
</dbReference>
<accession>A0ABU0AY58</accession>
<evidence type="ECO:0000256" key="4">
    <source>
        <dbReference type="SAM" id="SignalP"/>
    </source>
</evidence>
<evidence type="ECO:0000313" key="7">
    <source>
        <dbReference type="Proteomes" id="UP001236559"/>
    </source>
</evidence>
<evidence type="ECO:0000256" key="3">
    <source>
        <dbReference type="ARBA" id="ARBA00022729"/>
    </source>
</evidence>
<evidence type="ECO:0000256" key="1">
    <source>
        <dbReference type="ARBA" id="ARBA00005695"/>
    </source>
</evidence>
<dbReference type="Pfam" id="PF00496">
    <property type="entry name" value="SBP_bac_5"/>
    <property type="match status" value="1"/>
</dbReference>
<dbReference type="PANTHER" id="PTHR30290:SF9">
    <property type="entry name" value="OLIGOPEPTIDE-BINDING PROTEIN APPA"/>
    <property type="match status" value="1"/>
</dbReference>
<dbReference type="Gene3D" id="3.40.190.10">
    <property type="entry name" value="Periplasmic binding protein-like II"/>
    <property type="match status" value="1"/>
</dbReference>
<comment type="caution">
    <text evidence="6">The sequence shown here is derived from an EMBL/GenBank/DDBJ whole genome shotgun (WGS) entry which is preliminary data.</text>
</comment>
<dbReference type="InterPro" id="IPR039424">
    <property type="entry name" value="SBP_5"/>
</dbReference>
<sequence length="601" mass="66928">MKKILKKVSLFLGLAMLLTACGPASSEGKSADTSKFPEVIENEGDAIDGSTQTLKVASISDSPFKGILHPFLYSDNNDWMLMQNTMAGAFPIDDELKLITNDKTTPINLSFDEKAKTATLEINPDFKWSNGDTVTTDDIIKTYEITANQDFIIASKATRFDSDLKNVEGIVEYNQKKADKISGLEKVSDSKLIIHFKEFTPSILWGGGIISEFSNAKQVEGIPMAKLFESDAIRKKPLSYGPYQITKVVPGESVTYVANEHYIYGAPKVKNLEIKILPVSQTVASIKAGDFDIYLNIGADVYNDLKDLTNIKLAGHQDLYMSYMGFKLGKWDSAANKVVVDPNAKMADVNLRQAMGYAIDKDSIGEKFYYGLRGRATGPVIPLYGKLHDESIKGYEYDLDKAKKLLDDAGYKDTDNDGLRENPKGEKLTINVASMSGNELSEPLAQYYLQQFKEIGLDAKLVDGRLLDINNFYDRVEADDPGIDVFFAAFGMASNPDPSSLYGAEAPFNMQRYTSEKLESALKKIASNESLDDKVRLEAYHEFEKALNDEAPMIPMLFSYVYLPVNNRVKQYKFLVSDDGSHWGWNNIELTAEKPLPFEAK</sequence>
<dbReference type="EMBL" id="JAUSTN010000006">
    <property type="protein sequence ID" value="MDQ0275343.1"/>
    <property type="molecule type" value="Genomic_DNA"/>
</dbReference>
<keyword evidence="2" id="KW-0813">Transport</keyword>
<evidence type="ECO:0000256" key="2">
    <source>
        <dbReference type="ARBA" id="ARBA00022448"/>
    </source>
</evidence>
<dbReference type="Gene3D" id="3.90.76.10">
    <property type="entry name" value="Dipeptide-binding Protein, Domain 1"/>
    <property type="match status" value="1"/>
</dbReference>
<comment type="similarity">
    <text evidence="1">Belongs to the bacterial solute-binding protein 5 family.</text>
</comment>
<evidence type="ECO:0000313" key="6">
    <source>
        <dbReference type="EMBL" id="MDQ0275343.1"/>
    </source>
</evidence>
<proteinExistence type="inferred from homology"/>
<protein>
    <submittedName>
        <fullName evidence="6">Peptide/nickel transport system substrate-binding protein</fullName>
    </submittedName>
</protein>
<dbReference type="PANTHER" id="PTHR30290">
    <property type="entry name" value="PERIPLASMIC BINDING COMPONENT OF ABC TRANSPORTER"/>
    <property type="match status" value="1"/>
</dbReference>
<dbReference type="CDD" id="cd08510">
    <property type="entry name" value="PBP2_Lactococcal_OppA_like"/>
    <property type="match status" value="1"/>
</dbReference>
<evidence type="ECO:0000259" key="5">
    <source>
        <dbReference type="Pfam" id="PF00496"/>
    </source>
</evidence>
<dbReference type="PROSITE" id="PS51257">
    <property type="entry name" value="PROKAR_LIPOPROTEIN"/>
    <property type="match status" value="1"/>
</dbReference>
<dbReference type="RefSeq" id="WP_307495229.1">
    <property type="nucleotide sequence ID" value="NZ_JAUSTN010000006.1"/>
</dbReference>
<feature type="chain" id="PRO_5046628045" evidence="4">
    <location>
        <begin position="27"/>
        <end position="601"/>
    </location>
</feature>
<dbReference type="InterPro" id="IPR000914">
    <property type="entry name" value="SBP_5_dom"/>
</dbReference>
<dbReference type="Gene3D" id="3.10.105.10">
    <property type="entry name" value="Dipeptide-binding Protein, Domain 3"/>
    <property type="match status" value="1"/>
</dbReference>